<reference evidence="1" key="1">
    <citation type="submission" date="2020-05" db="EMBL/GenBank/DDBJ databases">
        <title>Large-scale comparative analyses of tick genomes elucidate their genetic diversity and vector capacities.</title>
        <authorList>
            <person name="Jia N."/>
            <person name="Wang J."/>
            <person name="Shi W."/>
            <person name="Du L."/>
            <person name="Sun Y."/>
            <person name="Zhan W."/>
            <person name="Jiang J."/>
            <person name="Wang Q."/>
            <person name="Zhang B."/>
            <person name="Ji P."/>
            <person name="Sakyi L.B."/>
            <person name="Cui X."/>
            <person name="Yuan T."/>
            <person name="Jiang B."/>
            <person name="Yang W."/>
            <person name="Lam T.T.-Y."/>
            <person name="Chang Q."/>
            <person name="Ding S."/>
            <person name="Wang X."/>
            <person name="Zhu J."/>
            <person name="Ruan X."/>
            <person name="Zhao L."/>
            <person name="Wei J."/>
            <person name="Que T."/>
            <person name="Du C."/>
            <person name="Cheng J."/>
            <person name="Dai P."/>
            <person name="Han X."/>
            <person name="Huang E."/>
            <person name="Gao Y."/>
            <person name="Liu J."/>
            <person name="Shao H."/>
            <person name="Ye R."/>
            <person name="Li L."/>
            <person name="Wei W."/>
            <person name="Wang X."/>
            <person name="Wang C."/>
            <person name="Yang T."/>
            <person name="Huo Q."/>
            <person name="Li W."/>
            <person name="Guo W."/>
            <person name="Chen H."/>
            <person name="Zhou L."/>
            <person name="Ni X."/>
            <person name="Tian J."/>
            <person name="Zhou Y."/>
            <person name="Sheng Y."/>
            <person name="Liu T."/>
            <person name="Pan Y."/>
            <person name="Xia L."/>
            <person name="Li J."/>
            <person name="Zhao F."/>
            <person name="Cao W."/>
        </authorList>
    </citation>
    <scope>NUCLEOTIDE SEQUENCE</scope>
    <source>
        <strain evidence="1">Hyas-2018</strain>
    </source>
</reference>
<dbReference type="Proteomes" id="UP000821845">
    <property type="component" value="Chromosome 4"/>
</dbReference>
<gene>
    <name evidence="1" type="ORF">HPB50_012149</name>
</gene>
<sequence length="243" mass="27392">MDALGNASELKDLDVLKVWLEDFSPAIQLAQKKLRHFARDQRKPNERFSMHFNKLHMRSGIYRYDAASGKVIRTGEAENRQTKSQRATTHNAQTNESPVSQLLANFRSIFPKLDSLKAIIHSTSSYIILSTETWLSDDINSSDLAFPLSSVIFRKDRTVSGGGGVLIAVKEFYEPSIIAIDSPLEALWVSLKFGHLRCVLGVCYRPPDRRTDFAGLFNEALELVTNRFRDCLLLIGGDSNYSH</sequence>
<dbReference type="EMBL" id="CM023484">
    <property type="protein sequence ID" value="KAH6933105.1"/>
    <property type="molecule type" value="Genomic_DNA"/>
</dbReference>
<comment type="caution">
    <text evidence="1">The sequence shown here is derived from an EMBL/GenBank/DDBJ whole genome shotgun (WGS) entry which is preliminary data.</text>
</comment>
<proteinExistence type="predicted"/>
<accession>A0ACB7SES0</accession>
<keyword evidence="2" id="KW-1185">Reference proteome</keyword>
<evidence type="ECO:0000313" key="1">
    <source>
        <dbReference type="EMBL" id="KAH6933105.1"/>
    </source>
</evidence>
<evidence type="ECO:0000313" key="2">
    <source>
        <dbReference type="Proteomes" id="UP000821845"/>
    </source>
</evidence>
<protein>
    <submittedName>
        <fullName evidence="1">Uncharacterized protein</fullName>
    </submittedName>
</protein>
<name>A0ACB7SES0_HYAAI</name>
<organism evidence="1 2">
    <name type="scientific">Hyalomma asiaticum</name>
    <name type="common">Tick</name>
    <dbReference type="NCBI Taxonomy" id="266040"/>
    <lineage>
        <taxon>Eukaryota</taxon>
        <taxon>Metazoa</taxon>
        <taxon>Ecdysozoa</taxon>
        <taxon>Arthropoda</taxon>
        <taxon>Chelicerata</taxon>
        <taxon>Arachnida</taxon>
        <taxon>Acari</taxon>
        <taxon>Parasitiformes</taxon>
        <taxon>Ixodida</taxon>
        <taxon>Ixodoidea</taxon>
        <taxon>Ixodidae</taxon>
        <taxon>Hyalomminae</taxon>
        <taxon>Hyalomma</taxon>
    </lineage>
</organism>